<organism evidence="2 3">
    <name type="scientific">Adhaeribacter terreus</name>
    <dbReference type="NCBI Taxonomy" id="529703"/>
    <lineage>
        <taxon>Bacteria</taxon>
        <taxon>Pseudomonadati</taxon>
        <taxon>Bacteroidota</taxon>
        <taxon>Cytophagia</taxon>
        <taxon>Cytophagales</taxon>
        <taxon>Hymenobacteraceae</taxon>
        <taxon>Adhaeribacter</taxon>
    </lineage>
</organism>
<proteinExistence type="predicted"/>
<dbReference type="Proteomes" id="UP001596161">
    <property type="component" value="Unassembled WGS sequence"/>
</dbReference>
<evidence type="ECO:0000313" key="2">
    <source>
        <dbReference type="EMBL" id="MFC5269862.1"/>
    </source>
</evidence>
<keyword evidence="1" id="KW-0812">Transmembrane</keyword>
<name>A0ABW0E670_9BACT</name>
<gene>
    <name evidence="2" type="ORF">ACFPIB_04515</name>
</gene>
<sequence length="44" mass="5301">METTEKIDTGKPPFFKTWSGMYWLVLGFLAFQIILYYAITRYFL</sequence>
<evidence type="ECO:0000256" key="1">
    <source>
        <dbReference type="SAM" id="Phobius"/>
    </source>
</evidence>
<keyword evidence="1" id="KW-1133">Transmembrane helix</keyword>
<comment type="caution">
    <text evidence="2">The sequence shown here is derived from an EMBL/GenBank/DDBJ whole genome shotgun (WGS) entry which is preliminary data.</text>
</comment>
<protein>
    <submittedName>
        <fullName evidence="2">Uncharacterized protein</fullName>
    </submittedName>
</protein>
<dbReference type="RefSeq" id="WP_378016242.1">
    <property type="nucleotide sequence ID" value="NZ_JBHSKT010000002.1"/>
</dbReference>
<reference evidence="3" key="1">
    <citation type="journal article" date="2019" name="Int. J. Syst. Evol. Microbiol.">
        <title>The Global Catalogue of Microorganisms (GCM) 10K type strain sequencing project: providing services to taxonomists for standard genome sequencing and annotation.</title>
        <authorList>
            <consortium name="The Broad Institute Genomics Platform"/>
            <consortium name="The Broad Institute Genome Sequencing Center for Infectious Disease"/>
            <person name="Wu L."/>
            <person name="Ma J."/>
        </authorList>
    </citation>
    <scope>NUCLEOTIDE SEQUENCE [LARGE SCALE GENOMIC DNA]</scope>
    <source>
        <strain evidence="3">KACC 12602</strain>
    </source>
</reference>
<keyword evidence="1" id="KW-0472">Membrane</keyword>
<feature type="transmembrane region" description="Helical" evidence="1">
    <location>
        <begin position="20"/>
        <end position="39"/>
    </location>
</feature>
<keyword evidence="3" id="KW-1185">Reference proteome</keyword>
<dbReference type="EMBL" id="JBHSKT010000002">
    <property type="protein sequence ID" value="MFC5269862.1"/>
    <property type="molecule type" value="Genomic_DNA"/>
</dbReference>
<accession>A0ABW0E670</accession>
<evidence type="ECO:0000313" key="3">
    <source>
        <dbReference type="Proteomes" id="UP001596161"/>
    </source>
</evidence>